<dbReference type="AlphaFoldDB" id="A0A5Q4BF64"/>
<dbReference type="Proteomes" id="UP000326340">
    <property type="component" value="Unassembled WGS sequence"/>
</dbReference>
<feature type="signal peptide" evidence="1">
    <location>
        <begin position="1"/>
        <end position="21"/>
    </location>
</feature>
<keyword evidence="3" id="KW-1185">Reference proteome</keyword>
<evidence type="ECO:0000313" key="3">
    <source>
        <dbReference type="Proteomes" id="UP000326340"/>
    </source>
</evidence>
<protein>
    <submittedName>
        <fullName evidence="2">Uncharacterized protein</fullName>
    </submittedName>
</protein>
<name>A0A5Q4BF64_9PEZI</name>
<evidence type="ECO:0000256" key="1">
    <source>
        <dbReference type="SAM" id="SignalP"/>
    </source>
</evidence>
<reference evidence="2 3" key="1">
    <citation type="journal article" date="2019" name="Sci. Rep.">
        <title>Colletotrichum shisoi sp. nov., an anthracnose pathogen of Perilla frutescens in Japan: molecular phylogenetic, morphological and genomic evidence.</title>
        <authorList>
            <person name="Gan P."/>
            <person name="Tsushima A."/>
            <person name="Hiroyama R."/>
            <person name="Narusaka M."/>
            <person name="Takano Y."/>
            <person name="Narusaka Y."/>
            <person name="Kawaradani M."/>
            <person name="Damm U."/>
            <person name="Shirasu K."/>
        </authorList>
    </citation>
    <scope>NUCLEOTIDE SEQUENCE [LARGE SCALE GENOMIC DNA]</scope>
    <source>
        <strain evidence="2 3">PG-2018a</strain>
    </source>
</reference>
<proteinExistence type="predicted"/>
<organism evidence="2 3">
    <name type="scientific">Colletotrichum shisoi</name>
    <dbReference type="NCBI Taxonomy" id="2078593"/>
    <lineage>
        <taxon>Eukaryota</taxon>
        <taxon>Fungi</taxon>
        <taxon>Dikarya</taxon>
        <taxon>Ascomycota</taxon>
        <taxon>Pezizomycotina</taxon>
        <taxon>Sordariomycetes</taxon>
        <taxon>Hypocreomycetidae</taxon>
        <taxon>Glomerellales</taxon>
        <taxon>Glomerellaceae</taxon>
        <taxon>Colletotrichum</taxon>
        <taxon>Colletotrichum destructivum species complex</taxon>
    </lineage>
</organism>
<evidence type="ECO:0000313" key="2">
    <source>
        <dbReference type="EMBL" id="TQN65219.1"/>
    </source>
</evidence>
<gene>
    <name evidence="2" type="ORF">CSHISOI_10190</name>
</gene>
<dbReference type="OrthoDB" id="4642317at2759"/>
<accession>A0A5Q4BF64</accession>
<dbReference type="EMBL" id="PUHP01001749">
    <property type="protein sequence ID" value="TQN65219.1"/>
    <property type="molecule type" value="Genomic_DNA"/>
</dbReference>
<comment type="caution">
    <text evidence="2">The sequence shown here is derived from an EMBL/GenBank/DDBJ whole genome shotgun (WGS) entry which is preliminary data.</text>
</comment>
<feature type="chain" id="PRO_5024846004" evidence="1">
    <location>
        <begin position="22"/>
        <end position="613"/>
    </location>
</feature>
<sequence>MIPRRFIQTLGVALLAASASAAAVMPRQNVSVDATSLELLTKAADGQVPTVLTNKNASLTGSPRSLAREVRRLVTPFVWPDSAYYHDETLLPHIDEMLAVLAQSQHSDGTYTVGNRHSPPDTGFLVEDFGIMVRILEADDHEASRAVADTIRDILVKAGPGLAKGGIHTPNHRWKICGALARISRITGDEDGSLVGRIDEWLAEGIDIDADGIYSERSAIYYAAVTNPSLLTVVHELNRTGLLAHVRKNLELTIEHAEPAGGEIETILSRRQDQAQTPGNNMREFYPVFREMALLDGNGRFAAMARLIEQQSGATLGDYLGALIERPALMAPLPAPEEPFVDFDKHYAAAGLVRARRGKLSVSAFGGSDWYRAGDKTDLYNRFGSGLSTNPTMFRAWNGKAVLEAVRLAPNFFTMGHFRSNGIAVDDSGSSGGGGGGGIVRLASEMEVPYYLPMPAEGRDENGEYALGRSVADGRFYAALDFANRPTSMRRLKTEVAIAPTEAGYDLTFEVTGERDVELTFELAFRKNGTFAGVEEVGQDATGGKTYHLVEGEGSYSVGGDTITFGSGLGRGLIDARPGEQYSWLGGTLVLQGDKVYITGKSPLTYTLRLGFS</sequence>
<keyword evidence="1" id="KW-0732">Signal</keyword>